<dbReference type="InterPro" id="IPR006140">
    <property type="entry name" value="D-isomer_DH_NAD-bd"/>
</dbReference>
<feature type="domain" description="D-isomer specific 2-hydroxyacid dehydrogenase catalytic" evidence="4">
    <location>
        <begin position="524"/>
        <end position="603"/>
    </location>
</feature>
<dbReference type="CDD" id="cd12156">
    <property type="entry name" value="HPPR"/>
    <property type="match status" value="1"/>
</dbReference>
<dbReference type="GO" id="GO:0030267">
    <property type="term" value="F:glyoxylate reductase (NADPH) activity"/>
    <property type="evidence" value="ECO:0007669"/>
    <property type="project" value="TreeGrafter"/>
</dbReference>
<dbReference type="GO" id="GO:0005829">
    <property type="term" value="C:cytosol"/>
    <property type="evidence" value="ECO:0007669"/>
    <property type="project" value="TreeGrafter"/>
</dbReference>
<evidence type="ECO:0000313" key="7">
    <source>
        <dbReference type="Proteomes" id="UP000283530"/>
    </source>
</evidence>
<dbReference type="InterPro" id="IPR006139">
    <property type="entry name" value="D-isomer_2_OHA_DH_cat_dom"/>
</dbReference>
<dbReference type="Pfam" id="PF02826">
    <property type="entry name" value="2-Hacid_dh_C"/>
    <property type="match status" value="1"/>
</dbReference>
<feature type="domain" description="D-isomer specific 2-hydroxyacid dehydrogenase catalytic" evidence="4">
    <location>
        <begin position="810"/>
        <end position="1100"/>
    </location>
</feature>
<dbReference type="InterPro" id="IPR050223">
    <property type="entry name" value="D-isomer_2-hydroxyacid_DH"/>
</dbReference>
<keyword evidence="2" id="KW-0560">Oxidoreductase</keyword>
<evidence type="ECO:0000259" key="4">
    <source>
        <dbReference type="Pfam" id="PF00389"/>
    </source>
</evidence>
<dbReference type="Pfam" id="PF00389">
    <property type="entry name" value="2-Hacid_dh"/>
    <property type="match status" value="6"/>
</dbReference>
<dbReference type="InterPro" id="IPR036291">
    <property type="entry name" value="NAD(P)-bd_dom_sf"/>
</dbReference>
<keyword evidence="7" id="KW-1185">Reference proteome</keyword>
<evidence type="ECO:0000256" key="2">
    <source>
        <dbReference type="ARBA" id="ARBA00023002"/>
    </source>
</evidence>
<dbReference type="SUPFAM" id="SSF52283">
    <property type="entry name" value="Formate/glycerate dehydrogenase catalytic domain-like"/>
    <property type="match status" value="6"/>
</dbReference>
<dbReference type="FunFam" id="3.40.50.720:FF:000283">
    <property type="entry name" value="Glyoxylate/hydroxypyruvate reductase HPR3"/>
    <property type="match status" value="1"/>
</dbReference>
<dbReference type="FunFam" id="3.40.50.720:FF:000213">
    <property type="entry name" value="Putative 2-hydroxyacid dehydrogenase"/>
    <property type="match status" value="1"/>
</dbReference>
<feature type="domain" description="D-isomer specific 2-hydroxyacid dehydrogenase NAD-binding" evidence="5">
    <location>
        <begin position="894"/>
        <end position="1069"/>
    </location>
</feature>
<dbReference type="EMBL" id="QPKB01000003">
    <property type="protein sequence ID" value="RWR81384.1"/>
    <property type="molecule type" value="Genomic_DNA"/>
</dbReference>
<dbReference type="SUPFAM" id="SSF51735">
    <property type="entry name" value="NAD(P)-binding Rossmann-fold domains"/>
    <property type="match status" value="1"/>
</dbReference>
<feature type="domain" description="D-isomer specific 2-hydroxyacid dehydrogenase catalytic" evidence="4">
    <location>
        <begin position="671"/>
        <end position="747"/>
    </location>
</feature>
<organism evidence="6 7">
    <name type="scientific">Cinnamomum micranthum f. kanehirae</name>
    <dbReference type="NCBI Taxonomy" id="337451"/>
    <lineage>
        <taxon>Eukaryota</taxon>
        <taxon>Viridiplantae</taxon>
        <taxon>Streptophyta</taxon>
        <taxon>Embryophyta</taxon>
        <taxon>Tracheophyta</taxon>
        <taxon>Spermatophyta</taxon>
        <taxon>Magnoliopsida</taxon>
        <taxon>Magnoliidae</taxon>
        <taxon>Laurales</taxon>
        <taxon>Lauraceae</taxon>
        <taxon>Cinnamomum</taxon>
    </lineage>
</organism>
<accession>A0A3S3P2C9</accession>
<dbReference type="AlphaFoldDB" id="A0A3S3P2C9"/>
<dbReference type="PANTHER" id="PTHR10996:SF179">
    <property type="entry name" value="D-ISOMER SPECIFIC 2-HYDROXYACID DEHYDROGENASE FAMILY PROTEIN-RELATED"/>
    <property type="match status" value="1"/>
</dbReference>
<sequence>MTANSISSSMAAVAAQGIGKVAGKEKGEDMPLVLLLRPLNFFLDERLSKRFRLLRPWESPLPRDQFLAAHARSVRAILCVGLAPVNAEILESLPCLGCVVTTSAGVDHIDLPECRRRGVAVANAGNVFSEDAADCAVGLLLDVLRRISASDRYVRSGLWSSRGDYPLLAAATATEKGLERVEEDEQVDLPIVLLLKPLKPFIDEGISKKFRLLKPWESPLPRDQLLAAHASSVRVILSSGRGPVEGEILDRLPHVGCVLTTSAGYDHIDVPECRRRGVVVANSGAAYAVNVADYAIGLLIDVHRRISASDRYVRGGLWSAKGDFPLLEAQVERPTNSILLLFPILPLFEEALSRKYHVLRAWESSMPTPEFLAAYARDVRVLVCSGLTPVDSATLQRLPGLECVVSTSAGVDHIDLAECRRRGIAVTNAGDAFSQDVADYAVGLLLDGLRRISASDRYVRSGQWSTQGQLLGLKGPAAATATEEGLKRVEEDEQVDLPIVLVLKPLRPFMDEGISKKFRLLKPWESPLPRDQFLAAHSSSVRVILSSGRGPVDGEILDSLPHVGCVLTTSAGYDHIDIAECRRRGVVVANSGAAYAVNVADYAIGLLIDVHRRISASDRYVRGGLWSARGDFPILDEQVDLPIVLLLKPLKPFIDEGLSNKFRLLKPWESPLPRDQFLAAHASSVRVILSTGLGPVDGKILNSLPHVECVLTTSAGYDHIDIPECRRRGVAVANSGAAYAVNVADYAMGLLIDVHRRISASDRYVRGGLWSAKGDFPLLEAQVERPTNSILLLFPILPFFEEALSRKYHVLRAWESSMPTPEFLAAYARDVRVLVCSGLTPVDSATLQRLPGLECVVSTSAGVDHIDLAECRRRGIAVTNAGDAFSQDVADFAVGLLLDGLRRISASDRYVRSGQWSTQGQILGLKGRKLSGKRVGIVGLGSIGSEIAKRLEAFGCRIAYNSRTKKASVPFPYFSSVHDLAAESDALIVCCALTDETYHFINRDVLLALGKEGVVINVGRGALIDEKELVRCLVQGEIGGAGLDVFEEEPHVPQELITMDNVVLSPHRAVLTPESFTALLEVIVGNLEAFFANKPLLSPV</sequence>
<feature type="domain" description="D-isomer specific 2-hydroxyacid dehydrogenase catalytic" evidence="4">
    <location>
        <begin position="358"/>
        <end position="490"/>
    </location>
</feature>
<dbReference type="Gene3D" id="3.40.50.720">
    <property type="entry name" value="NAD(P)-binding Rossmann-like Domain"/>
    <property type="match status" value="7"/>
</dbReference>
<dbReference type="Proteomes" id="UP000283530">
    <property type="component" value="Unassembled WGS sequence"/>
</dbReference>
<feature type="domain" description="D-isomer specific 2-hydroxyacid dehydrogenase catalytic" evidence="4">
    <location>
        <begin position="67"/>
        <end position="182"/>
    </location>
</feature>
<keyword evidence="1" id="KW-0521">NADP</keyword>
<gene>
    <name evidence="6" type="ORF">CKAN_01006600</name>
</gene>
<comment type="caution">
    <text evidence="6">The sequence shown here is derived from an EMBL/GenBank/DDBJ whole genome shotgun (WGS) entry which is preliminary data.</text>
</comment>
<protein>
    <submittedName>
        <fullName evidence="6">Glyoxylate/hydroxypyruvate reductase HPR3 isoform X1</fullName>
    </submittedName>
</protein>
<dbReference type="GO" id="GO:0016618">
    <property type="term" value="F:hydroxypyruvate reductase [NAD(P)H] activity"/>
    <property type="evidence" value="ECO:0007669"/>
    <property type="project" value="TreeGrafter"/>
</dbReference>
<evidence type="ECO:0000313" key="6">
    <source>
        <dbReference type="EMBL" id="RWR81384.1"/>
    </source>
</evidence>
<dbReference type="GO" id="GO:0051287">
    <property type="term" value="F:NAD binding"/>
    <property type="evidence" value="ECO:0007669"/>
    <property type="project" value="InterPro"/>
</dbReference>
<proteinExistence type="predicted"/>
<feature type="domain" description="D-isomer specific 2-hydroxyacid dehydrogenase catalytic" evidence="4">
    <location>
        <begin position="217"/>
        <end position="295"/>
    </location>
</feature>
<evidence type="ECO:0000256" key="3">
    <source>
        <dbReference type="ARBA" id="ARBA00023027"/>
    </source>
</evidence>
<reference evidence="6 7" key="1">
    <citation type="journal article" date="2019" name="Nat. Plants">
        <title>Stout camphor tree genome fills gaps in understanding of flowering plant genome evolution.</title>
        <authorList>
            <person name="Chaw S.M."/>
            <person name="Liu Y.C."/>
            <person name="Wu Y.W."/>
            <person name="Wang H.Y."/>
            <person name="Lin C.I."/>
            <person name="Wu C.S."/>
            <person name="Ke H.M."/>
            <person name="Chang L.Y."/>
            <person name="Hsu C.Y."/>
            <person name="Yang H.T."/>
            <person name="Sudianto E."/>
            <person name="Hsu M.H."/>
            <person name="Wu K.P."/>
            <person name="Wang L.N."/>
            <person name="Leebens-Mack J.H."/>
            <person name="Tsai I.J."/>
        </authorList>
    </citation>
    <scope>NUCLEOTIDE SEQUENCE [LARGE SCALE GENOMIC DNA]</scope>
    <source>
        <strain evidence="7">cv. Chaw 1501</strain>
        <tissue evidence="6">Young leaves</tissue>
    </source>
</reference>
<evidence type="ECO:0000259" key="5">
    <source>
        <dbReference type="Pfam" id="PF02826"/>
    </source>
</evidence>
<dbReference type="OrthoDB" id="298012at2759"/>
<keyword evidence="6" id="KW-0670">Pyruvate</keyword>
<dbReference type="STRING" id="337451.A0A3S3P2C9"/>
<evidence type="ECO:0000256" key="1">
    <source>
        <dbReference type="ARBA" id="ARBA00022857"/>
    </source>
</evidence>
<keyword evidence="3" id="KW-0520">NAD</keyword>
<name>A0A3S3P2C9_9MAGN</name>
<dbReference type="PANTHER" id="PTHR10996">
    <property type="entry name" value="2-HYDROXYACID DEHYDROGENASE-RELATED"/>
    <property type="match status" value="1"/>
</dbReference>